<gene>
    <name evidence="1" type="ORF">EV420DRAFT_1275111</name>
</gene>
<organism evidence="1 2">
    <name type="scientific">Armillaria tabescens</name>
    <name type="common">Ringless honey mushroom</name>
    <name type="synonym">Agaricus tabescens</name>
    <dbReference type="NCBI Taxonomy" id="1929756"/>
    <lineage>
        <taxon>Eukaryota</taxon>
        <taxon>Fungi</taxon>
        <taxon>Dikarya</taxon>
        <taxon>Basidiomycota</taxon>
        <taxon>Agaricomycotina</taxon>
        <taxon>Agaricomycetes</taxon>
        <taxon>Agaricomycetidae</taxon>
        <taxon>Agaricales</taxon>
        <taxon>Marasmiineae</taxon>
        <taxon>Physalacriaceae</taxon>
        <taxon>Desarmillaria</taxon>
    </lineage>
</organism>
<evidence type="ECO:0000313" key="2">
    <source>
        <dbReference type="Proteomes" id="UP001175211"/>
    </source>
</evidence>
<dbReference type="Proteomes" id="UP001175211">
    <property type="component" value="Unassembled WGS sequence"/>
</dbReference>
<dbReference type="AlphaFoldDB" id="A0AA39MXT3"/>
<dbReference type="EMBL" id="JAUEPS010000037">
    <property type="protein sequence ID" value="KAK0449810.1"/>
    <property type="molecule type" value="Genomic_DNA"/>
</dbReference>
<protein>
    <submittedName>
        <fullName evidence="1">Uncharacterized protein</fullName>
    </submittedName>
</protein>
<accession>A0AA39MXT3</accession>
<sequence length="101" mass="11638">MMQMVNVLGTKTEIGSPMICLYLLGFPDHYTNKKFITFYWKSYVAEAVSSWKDPGSSIDKVQITLKKRKGSIIGVSPVEDYIHRPVQLEHISLYDWMCTCE</sequence>
<dbReference type="GeneID" id="85351431"/>
<dbReference type="RefSeq" id="XP_060327102.1">
    <property type="nucleotide sequence ID" value="XM_060467883.1"/>
</dbReference>
<comment type="caution">
    <text evidence="1">The sequence shown here is derived from an EMBL/GenBank/DDBJ whole genome shotgun (WGS) entry which is preliminary data.</text>
</comment>
<name>A0AA39MXT3_ARMTA</name>
<proteinExistence type="predicted"/>
<keyword evidence="2" id="KW-1185">Reference proteome</keyword>
<reference evidence="1" key="1">
    <citation type="submission" date="2023-06" db="EMBL/GenBank/DDBJ databases">
        <authorList>
            <consortium name="Lawrence Berkeley National Laboratory"/>
            <person name="Ahrendt S."/>
            <person name="Sahu N."/>
            <person name="Indic B."/>
            <person name="Wong-Bajracharya J."/>
            <person name="Merenyi Z."/>
            <person name="Ke H.-M."/>
            <person name="Monk M."/>
            <person name="Kocsube S."/>
            <person name="Drula E."/>
            <person name="Lipzen A."/>
            <person name="Balint B."/>
            <person name="Henrissat B."/>
            <person name="Andreopoulos B."/>
            <person name="Martin F.M."/>
            <person name="Harder C.B."/>
            <person name="Rigling D."/>
            <person name="Ford K.L."/>
            <person name="Foster G.D."/>
            <person name="Pangilinan J."/>
            <person name="Papanicolaou A."/>
            <person name="Barry K."/>
            <person name="LaButti K."/>
            <person name="Viragh M."/>
            <person name="Koriabine M."/>
            <person name="Yan M."/>
            <person name="Riley R."/>
            <person name="Champramary S."/>
            <person name="Plett K.L."/>
            <person name="Tsai I.J."/>
            <person name="Slot J."/>
            <person name="Sipos G."/>
            <person name="Plett J."/>
            <person name="Nagy L.G."/>
            <person name="Grigoriev I.V."/>
        </authorList>
    </citation>
    <scope>NUCLEOTIDE SEQUENCE</scope>
    <source>
        <strain evidence="1">CCBAS 213</strain>
    </source>
</reference>
<evidence type="ECO:0000313" key="1">
    <source>
        <dbReference type="EMBL" id="KAK0449810.1"/>
    </source>
</evidence>